<sequence>MEAREVQQAFGPLLLRFRVRSGLTQQELADFSTISVRAIRDLEHGRARTPRRDTVRLLADGLRLNDRDREDLHAAAGRRSGHGCPSLRLQDVAGDPPVARTPLLGRKGNLATLTAGLASVGDRIVSVVGLPGVGKSRLAAEAAARLHRDPGLRVAWACGDACELVHDPARTPLPAAAVDALHSDTGDTDALDTVAAVLGDEPVLLVLDDPRPDRLAAAPVARLLASCPGLRILATARRPHGLPGEQVFLLDPPEQEDAREILDHHLGLADPRLRFGDPRTEEICLLLDALPGALVSAASWSSVYDLDTLRALLVEDPFPLLARLDGGGPDRRNAFLTAVEDCPGEQRSLLSALRAFPEGVTAASLAEASGSSMTDCGRSLAGLMTRGLVRRDRGSALSLFRTPRLVGLLDPAPHTFDDRIGATP</sequence>
<dbReference type="Gene3D" id="1.10.260.40">
    <property type="entry name" value="lambda repressor-like DNA-binding domains"/>
    <property type="match status" value="1"/>
</dbReference>
<feature type="domain" description="HTH cro/C1-type" evidence="1">
    <location>
        <begin position="14"/>
        <end position="69"/>
    </location>
</feature>
<protein>
    <submittedName>
        <fullName evidence="2">Helix-turn-helix domain-containing protein</fullName>
    </submittedName>
</protein>
<dbReference type="Proteomes" id="UP001183390">
    <property type="component" value="Unassembled WGS sequence"/>
</dbReference>
<dbReference type="SUPFAM" id="SSF47413">
    <property type="entry name" value="lambda repressor-like DNA-binding domains"/>
    <property type="match status" value="1"/>
</dbReference>
<evidence type="ECO:0000313" key="2">
    <source>
        <dbReference type="EMBL" id="MDT0328080.1"/>
    </source>
</evidence>
<accession>A0ABU2M5Y9</accession>
<dbReference type="PANTHER" id="PTHR47691:SF3">
    <property type="entry name" value="HTH-TYPE TRANSCRIPTIONAL REGULATOR RV0890C-RELATED"/>
    <property type="match status" value="1"/>
</dbReference>
<organism evidence="2 3">
    <name type="scientific">Nocardiopsis lambiniae</name>
    <dbReference type="NCBI Taxonomy" id="3075539"/>
    <lineage>
        <taxon>Bacteria</taxon>
        <taxon>Bacillati</taxon>
        <taxon>Actinomycetota</taxon>
        <taxon>Actinomycetes</taxon>
        <taxon>Streptosporangiales</taxon>
        <taxon>Nocardiopsidaceae</taxon>
        <taxon>Nocardiopsis</taxon>
    </lineage>
</organism>
<dbReference type="InterPro" id="IPR027417">
    <property type="entry name" value="P-loop_NTPase"/>
</dbReference>
<dbReference type="SMART" id="SM00530">
    <property type="entry name" value="HTH_XRE"/>
    <property type="match status" value="1"/>
</dbReference>
<dbReference type="Gene3D" id="3.40.50.300">
    <property type="entry name" value="P-loop containing nucleotide triphosphate hydrolases"/>
    <property type="match status" value="1"/>
</dbReference>
<dbReference type="InterPro" id="IPR001387">
    <property type="entry name" value="Cro/C1-type_HTH"/>
</dbReference>
<gene>
    <name evidence="2" type="ORF">RM479_06600</name>
</gene>
<dbReference type="PROSITE" id="PS50943">
    <property type="entry name" value="HTH_CROC1"/>
    <property type="match status" value="1"/>
</dbReference>
<evidence type="ECO:0000313" key="3">
    <source>
        <dbReference type="Proteomes" id="UP001183390"/>
    </source>
</evidence>
<proteinExistence type="predicted"/>
<evidence type="ECO:0000259" key="1">
    <source>
        <dbReference type="PROSITE" id="PS50943"/>
    </source>
</evidence>
<dbReference type="Pfam" id="PF13560">
    <property type="entry name" value="HTH_31"/>
    <property type="match status" value="1"/>
</dbReference>
<comment type="caution">
    <text evidence="2">The sequence shown here is derived from an EMBL/GenBank/DDBJ whole genome shotgun (WGS) entry which is preliminary data.</text>
</comment>
<dbReference type="SUPFAM" id="SSF52540">
    <property type="entry name" value="P-loop containing nucleoside triphosphate hydrolases"/>
    <property type="match status" value="1"/>
</dbReference>
<dbReference type="InterPro" id="IPR010982">
    <property type="entry name" value="Lambda_DNA-bd_dom_sf"/>
</dbReference>
<dbReference type="PANTHER" id="PTHR47691">
    <property type="entry name" value="REGULATOR-RELATED"/>
    <property type="match status" value="1"/>
</dbReference>
<reference evidence="3" key="1">
    <citation type="submission" date="2023-07" db="EMBL/GenBank/DDBJ databases">
        <title>30 novel species of actinomycetes from the DSMZ collection.</title>
        <authorList>
            <person name="Nouioui I."/>
        </authorList>
    </citation>
    <scope>NUCLEOTIDE SEQUENCE [LARGE SCALE GENOMIC DNA]</scope>
    <source>
        <strain evidence="3">DSM 44743</strain>
    </source>
</reference>
<keyword evidence="3" id="KW-1185">Reference proteome</keyword>
<dbReference type="RefSeq" id="WP_311510820.1">
    <property type="nucleotide sequence ID" value="NZ_JAVREP010000003.1"/>
</dbReference>
<dbReference type="CDD" id="cd00093">
    <property type="entry name" value="HTH_XRE"/>
    <property type="match status" value="1"/>
</dbReference>
<name>A0ABU2M5Y9_9ACTN</name>
<dbReference type="EMBL" id="JAVREP010000003">
    <property type="protein sequence ID" value="MDT0328080.1"/>
    <property type="molecule type" value="Genomic_DNA"/>
</dbReference>